<organism evidence="1 2">
    <name type="scientific">Heterorhabditis bacteriophora</name>
    <name type="common">Entomopathogenic nematode worm</name>
    <dbReference type="NCBI Taxonomy" id="37862"/>
    <lineage>
        <taxon>Eukaryota</taxon>
        <taxon>Metazoa</taxon>
        <taxon>Ecdysozoa</taxon>
        <taxon>Nematoda</taxon>
        <taxon>Chromadorea</taxon>
        <taxon>Rhabditida</taxon>
        <taxon>Rhabditina</taxon>
        <taxon>Rhabditomorpha</taxon>
        <taxon>Strongyloidea</taxon>
        <taxon>Heterorhabditidae</taxon>
        <taxon>Heterorhabditis</taxon>
    </lineage>
</organism>
<protein>
    <submittedName>
        <fullName evidence="2">Uncharacterized protein</fullName>
    </submittedName>
</protein>
<dbReference type="WBParaSite" id="Hba_07865">
    <property type="protein sequence ID" value="Hba_07865"/>
    <property type="gene ID" value="Hba_07865"/>
</dbReference>
<keyword evidence="1" id="KW-1185">Reference proteome</keyword>
<name>A0A1I7WRT5_HETBA</name>
<evidence type="ECO:0000313" key="2">
    <source>
        <dbReference type="WBParaSite" id="Hba_07865"/>
    </source>
</evidence>
<reference evidence="2" key="1">
    <citation type="submission" date="2016-11" db="UniProtKB">
        <authorList>
            <consortium name="WormBaseParasite"/>
        </authorList>
    </citation>
    <scope>IDENTIFICATION</scope>
</reference>
<proteinExistence type="predicted"/>
<dbReference type="AlphaFoldDB" id="A0A1I7WRT5"/>
<accession>A0A1I7WRT5</accession>
<dbReference type="Proteomes" id="UP000095283">
    <property type="component" value="Unplaced"/>
</dbReference>
<sequence length="56" mass="6865">MLRSLRNCITRIVLHRTVKRYEELGIAKDGPRSRRRRSMNMSSVWKIRIIKHELRF</sequence>
<evidence type="ECO:0000313" key="1">
    <source>
        <dbReference type="Proteomes" id="UP000095283"/>
    </source>
</evidence>